<keyword evidence="1 3" id="KW-0378">Hydrolase</keyword>
<dbReference type="Proteomes" id="UP001165378">
    <property type="component" value="Unassembled WGS sequence"/>
</dbReference>
<evidence type="ECO:0000313" key="4">
    <source>
        <dbReference type="Proteomes" id="UP001165378"/>
    </source>
</evidence>
<keyword evidence="4" id="KW-1185">Reference proteome</keyword>
<dbReference type="InterPro" id="IPR029058">
    <property type="entry name" value="AB_hydrolase_fold"/>
</dbReference>
<dbReference type="GO" id="GO:0016787">
    <property type="term" value="F:hydrolase activity"/>
    <property type="evidence" value="ECO:0007669"/>
    <property type="project" value="UniProtKB-KW"/>
</dbReference>
<dbReference type="Pfam" id="PF20434">
    <property type="entry name" value="BD-FAE"/>
    <property type="match status" value="1"/>
</dbReference>
<organism evidence="3 4">
    <name type="scientific">Yinghuangia soli</name>
    <dbReference type="NCBI Taxonomy" id="2908204"/>
    <lineage>
        <taxon>Bacteria</taxon>
        <taxon>Bacillati</taxon>
        <taxon>Actinomycetota</taxon>
        <taxon>Actinomycetes</taxon>
        <taxon>Kitasatosporales</taxon>
        <taxon>Streptomycetaceae</taxon>
        <taxon>Yinghuangia</taxon>
    </lineage>
</organism>
<protein>
    <submittedName>
        <fullName evidence="3">Alpha/beta hydrolase</fullName>
    </submittedName>
</protein>
<dbReference type="PANTHER" id="PTHR48081">
    <property type="entry name" value="AB HYDROLASE SUPERFAMILY PROTEIN C4A8.06C"/>
    <property type="match status" value="1"/>
</dbReference>
<name>A0AA41PU12_9ACTN</name>
<dbReference type="PANTHER" id="PTHR48081:SF33">
    <property type="entry name" value="KYNURENINE FORMAMIDASE"/>
    <property type="match status" value="1"/>
</dbReference>
<evidence type="ECO:0000259" key="2">
    <source>
        <dbReference type="Pfam" id="PF20434"/>
    </source>
</evidence>
<proteinExistence type="predicted"/>
<dbReference type="SUPFAM" id="SSF53474">
    <property type="entry name" value="alpha/beta-Hydrolases"/>
    <property type="match status" value="1"/>
</dbReference>
<evidence type="ECO:0000313" key="3">
    <source>
        <dbReference type="EMBL" id="MCF2525863.1"/>
    </source>
</evidence>
<gene>
    <name evidence="3" type="ORF">LZ495_01300</name>
</gene>
<reference evidence="3" key="1">
    <citation type="submission" date="2022-01" db="EMBL/GenBank/DDBJ databases">
        <title>Genome-Based Taxonomic Classification of the Phylum Actinobacteria.</title>
        <authorList>
            <person name="Gao Y."/>
        </authorList>
    </citation>
    <scope>NUCLEOTIDE SEQUENCE</scope>
    <source>
        <strain evidence="3">KLBMP 8922</strain>
    </source>
</reference>
<evidence type="ECO:0000256" key="1">
    <source>
        <dbReference type="ARBA" id="ARBA00022801"/>
    </source>
</evidence>
<feature type="domain" description="BD-FAE-like" evidence="2">
    <location>
        <begin position="4"/>
        <end position="69"/>
    </location>
</feature>
<comment type="caution">
    <text evidence="3">The sequence shown here is derived from an EMBL/GenBank/DDBJ whole genome shotgun (WGS) entry which is preliminary data.</text>
</comment>
<dbReference type="AlphaFoldDB" id="A0AA41PU12"/>
<dbReference type="EMBL" id="JAKFHA010000001">
    <property type="protein sequence ID" value="MCF2525863.1"/>
    <property type="molecule type" value="Genomic_DNA"/>
</dbReference>
<dbReference type="InterPro" id="IPR050300">
    <property type="entry name" value="GDXG_lipolytic_enzyme"/>
</dbReference>
<sequence>MAEMLHGQGIATVVPDYTLAPAVTLEEIIRQVRAAIAWVYLHGAAYGLDRDRIVVGGSSAGGHLTGVAMADDWQAEFGVPADVVKAALPVSGLFDLRPLVDVYVNEWLGLDVPRAESLSPAFMPAARHCPAVVVVPEHDGSGFLDQSREFAARWPGAELLVVPGRNHFDVVLDLQGAETPISQALLGLFRGLA</sequence>
<dbReference type="Gene3D" id="3.40.50.1820">
    <property type="entry name" value="alpha/beta hydrolase"/>
    <property type="match status" value="1"/>
</dbReference>
<dbReference type="InterPro" id="IPR049492">
    <property type="entry name" value="BD-FAE-like_dom"/>
</dbReference>
<accession>A0AA41PU12</accession>